<dbReference type="AlphaFoldDB" id="A0A975A1K4"/>
<dbReference type="Gene3D" id="2.40.160.60">
    <property type="entry name" value="Outer membrane protein transport protein (OMPP1/FadL/TodX)"/>
    <property type="match status" value="1"/>
</dbReference>
<dbReference type="RefSeq" id="WP_205722126.1">
    <property type="nucleotide sequence ID" value="NZ_CP070608.1"/>
</dbReference>
<accession>A0A975A1K4</accession>
<keyword evidence="1" id="KW-0732">Signal</keyword>
<evidence type="ECO:0000313" key="2">
    <source>
        <dbReference type="EMBL" id="QSE97617.1"/>
    </source>
</evidence>
<feature type="chain" id="PRO_5037087053" description="Aromatic hydrocarbon degradation protein" evidence="1">
    <location>
        <begin position="26"/>
        <end position="418"/>
    </location>
</feature>
<dbReference type="EMBL" id="CP070608">
    <property type="protein sequence ID" value="QSE97617.1"/>
    <property type="molecule type" value="Genomic_DNA"/>
</dbReference>
<dbReference type="Proteomes" id="UP000662783">
    <property type="component" value="Chromosome"/>
</dbReference>
<feature type="signal peptide" evidence="1">
    <location>
        <begin position="1"/>
        <end position="25"/>
    </location>
</feature>
<gene>
    <name evidence="2" type="ORF">JR347_00580</name>
</gene>
<evidence type="ECO:0000256" key="1">
    <source>
        <dbReference type="SAM" id="SignalP"/>
    </source>
</evidence>
<evidence type="ECO:0008006" key="4">
    <source>
        <dbReference type="Google" id="ProtNLM"/>
    </source>
</evidence>
<reference evidence="2" key="1">
    <citation type="submission" date="2021-02" db="EMBL/GenBank/DDBJ databases">
        <title>Fulvivirga sp. S481 isolated from sea water.</title>
        <authorList>
            <person name="Bae S.S."/>
            <person name="Baek K."/>
        </authorList>
    </citation>
    <scope>NUCLEOTIDE SEQUENCE</scope>
    <source>
        <strain evidence="2">S481</strain>
    </source>
</reference>
<organism evidence="2 3">
    <name type="scientific">Fulvivirga lutea</name>
    <dbReference type="NCBI Taxonomy" id="2810512"/>
    <lineage>
        <taxon>Bacteria</taxon>
        <taxon>Pseudomonadati</taxon>
        <taxon>Bacteroidota</taxon>
        <taxon>Cytophagia</taxon>
        <taxon>Cytophagales</taxon>
        <taxon>Fulvivirgaceae</taxon>
        <taxon>Fulvivirga</taxon>
    </lineage>
</organism>
<name>A0A975A1K4_9BACT</name>
<sequence length="418" mass="46330">MSQFQKRFRRILFCLSLTIPIATNGQVSYNINALPMGDVEALLANTGTGGVESPGAVFYNPAALVMLKGSSFSLNGSAYMKFENKAEPVLVIADQELNYKADGFLTIPTSIAVVKQVSKWKLAFSALVPYEANYEGPKQWTVPFETLNVNLRILQNYKERLFYAGLSAAREIGNDWSLGTSVYWQSYSLLNVNDVAITVAENPALLDQSTERQDVNVHNLALIMGLQKRYANGSIGLKVDLPSIQLSSNAEVFSYKFSNLNGPSTGSRENQVEVDAEYNQPFSVRFGAVKNLMNNKLLITSDISYSLNNSYRLVDLPFDDLKIDTKNSVRHSFGTQLVLSEKITLLSGFANAWAEVDEIDRHFWSATIATKLQSEHITSSIGFFYSQENAETPLDSGIGITKNKSTLMGLFLGTSYRF</sequence>
<dbReference type="KEGG" id="fuv:JR347_00580"/>
<evidence type="ECO:0000313" key="3">
    <source>
        <dbReference type="Proteomes" id="UP000662783"/>
    </source>
</evidence>
<keyword evidence="3" id="KW-1185">Reference proteome</keyword>
<protein>
    <recommendedName>
        <fullName evidence="4">Aromatic hydrocarbon degradation protein</fullName>
    </recommendedName>
</protein>
<proteinExistence type="predicted"/>
<dbReference type="SUPFAM" id="SSF56935">
    <property type="entry name" value="Porins"/>
    <property type="match status" value="1"/>
</dbReference>